<feature type="transmembrane region" description="Helical" evidence="1">
    <location>
        <begin position="81"/>
        <end position="99"/>
    </location>
</feature>
<dbReference type="OrthoDB" id="9767863at2"/>
<feature type="transmembrane region" description="Helical" evidence="1">
    <location>
        <begin position="276"/>
        <end position="299"/>
    </location>
</feature>
<dbReference type="Pfam" id="PF19040">
    <property type="entry name" value="SGNH"/>
    <property type="match status" value="1"/>
</dbReference>
<feature type="domain" description="Acyltransferase 3" evidence="2">
    <location>
        <begin position="14"/>
        <end position="314"/>
    </location>
</feature>
<feature type="transmembrane region" description="Helical" evidence="1">
    <location>
        <begin position="311"/>
        <end position="333"/>
    </location>
</feature>
<feature type="domain" description="SGNH" evidence="3">
    <location>
        <begin position="433"/>
        <end position="637"/>
    </location>
</feature>
<feature type="transmembrane region" description="Helical" evidence="1">
    <location>
        <begin position="174"/>
        <end position="195"/>
    </location>
</feature>
<feature type="transmembrane region" description="Helical" evidence="1">
    <location>
        <begin position="353"/>
        <end position="372"/>
    </location>
</feature>
<feature type="transmembrane region" description="Helical" evidence="1">
    <location>
        <begin position="207"/>
        <end position="225"/>
    </location>
</feature>
<sequence length="651" mass="72664">MIRQSLPQSTYRLDIDGLRAIAVVSVIINHFNKDLMPSGYLGVDIFYVISGYVISLSLVSRSHDGFKNFLLWFYERRIKRILPALVACVLITSVLICFLDSNPDVSLQTGIASLFGLSNIYLFNQAADYFSPSMEVNFFTQTWSLGIEEQFYFLYPVLILIAGLGRHENGVRNLLLIVAIISIASLVGFVCIYNVNRPAAYFLLPTRIWELGAGCLLFLYSVHSAKLKILSSKGSAILLVAIIVSFFIPIQFAIFATILVVLFTILLIGITPPSSVTYAILTLPIIVYLGRISFSLYLWHWSVLSLSRWSIGIDAKTVPFQIAVILILASGSYKYIEKPLRKAQWSTKSLQTIGYGISVSICSVFLLCILLFDHNRFIINHNALYSPPAYLPLKNNVLLNHDPICVVDGNKRLLNADTFDLCTVLPRIVDGQMIWVVGDSHSGHLQGLLYAMHDNTGIGVHLIETPGRPFPSKTDDKFEARDIIFEEIKERMHSGDILLVARGFISTATGKVAADVSPWIDKIPVLANEMSLKGVNVVIFGPPPLFKFEDIGICKSQLLGYSSCDVDRDSISAEIEDVQQILKRVAEHKSNIFIFNLFDLLCPKSNTRCSPHNNDTFIFRDRDHLNSFGSASLADSFIGFLNNNNLLKSKI</sequence>
<evidence type="ECO:0000259" key="3">
    <source>
        <dbReference type="Pfam" id="PF19040"/>
    </source>
</evidence>
<dbReference type="Proteomes" id="UP000078476">
    <property type="component" value="Unassembled WGS sequence"/>
</dbReference>
<dbReference type="PANTHER" id="PTHR23028:SF53">
    <property type="entry name" value="ACYL_TRANSF_3 DOMAIN-CONTAINING PROTEIN"/>
    <property type="match status" value="1"/>
</dbReference>
<dbReference type="EMBL" id="LUUI01000170">
    <property type="protein sequence ID" value="OAI09640.1"/>
    <property type="molecule type" value="Genomic_DNA"/>
</dbReference>
<dbReference type="InterPro" id="IPR043968">
    <property type="entry name" value="SGNH"/>
</dbReference>
<dbReference type="GO" id="GO:0016020">
    <property type="term" value="C:membrane"/>
    <property type="evidence" value="ECO:0007669"/>
    <property type="project" value="TreeGrafter"/>
</dbReference>
<evidence type="ECO:0000313" key="4">
    <source>
        <dbReference type="EMBL" id="OAI09640.1"/>
    </source>
</evidence>
<dbReference type="STRING" id="980561.A1359_18670"/>
<feature type="transmembrane region" description="Helical" evidence="1">
    <location>
        <begin position="237"/>
        <end position="270"/>
    </location>
</feature>
<dbReference type="GO" id="GO:0016747">
    <property type="term" value="F:acyltransferase activity, transferring groups other than amino-acyl groups"/>
    <property type="evidence" value="ECO:0007669"/>
    <property type="project" value="InterPro"/>
</dbReference>
<name>A0A177MX95_9GAMM</name>
<accession>A0A177MX95</accession>
<gene>
    <name evidence="4" type="ORF">A1359_18670</name>
</gene>
<keyword evidence="5" id="KW-1185">Reference proteome</keyword>
<dbReference type="InterPro" id="IPR050879">
    <property type="entry name" value="Acyltransferase_3"/>
</dbReference>
<protein>
    <recommendedName>
        <fullName evidence="6">Acyltransferase</fullName>
    </recommendedName>
</protein>
<comment type="caution">
    <text evidence="4">The sequence shown here is derived from an EMBL/GenBank/DDBJ whole genome shotgun (WGS) entry which is preliminary data.</text>
</comment>
<dbReference type="GO" id="GO:0000271">
    <property type="term" value="P:polysaccharide biosynthetic process"/>
    <property type="evidence" value="ECO:0007669"/>
    <property type="project" value="TreeGrafter"/>
</dbReference>
<dbReference type="AlphaFoldDB" id="A0A177MX95"/>
<dbReference type="InterPro" id="IPR002656">
    <property type="entry name" value="Acyl_transf_3_dom"/>
</dbReference>
<keyword evidence="1" id="KW-1133">Transmembrane helix</keyword>
<dbReference type="Pfam" id="PF01757">
    <property type="entry name" value="Acyl_transf_3"/>
    <property type="match status" value="1"/>
</dbReference>
<evidence type="ECO:0000313" key="5">
    <source>
        <dbReference type="Proteomes" id="UP000078476"/>
    </source>
</evidence>
<evidence type="ECO:0008006" key="6">
    <source>
        <dbReference type="Google" id="ProtNLM"/>
    </source>
</evidence>
<dbReference type="SUPFAM" id="SSF52266">
    <property type="entry name" value="SGNH hydrolase"/>
    <property type="match status" value="1"/>
</dbReference>
<dbReference type="PANTHER" id="PTHR23028">
    <property type="entry name" value="ACETYLTRANSFERASE"/>
    <property type="match status" value="1"/>
</dbReference>
<proteinExistence type="predicted"/>
<organism evidence="4 5">
    <name type="scientific">Methylomonas lenta</name>
    <dbReference type="NCBI Taxonomy" id="980561"/>
    <lineage>
        <taxon>Bacteria</taxon>
        <taxon>Pseudomonadati</taxon>
        <taxon>Pseudomonadota</taxon>
        <taxon>Gammaproteobacteria</taxon>
        <taxon>Methylococcales</taxon>
        <taxon>Methylococcaceae</taxon>
        <taxon>Methylomonas</taxon>
    </lineage>
</organism>
<evidence type="ECO:0000259" key="2">
    <source>
        <dbReference type="Pfam" id="PF01757"/>
    </source>
</evidence>
<feature type="transmembrane region" description="Helical" evidence="1">
    <location>
        <begin position="105"/>
        <end position="124"/>
    </location>
</feature>
<feature type="transmembrane region" description="Helical" evidence="1">
    <location>
        <begin position="39"/>
        <end position="60"/>
    </location>
</feature>
<reference evidence="4 5" key="1">
    <citation type="submission" date="2016-03" db="EMBL/GenBank/DDBJ databases">
        <authorList>
            <person name="Ploux O."/>
        </authorList>
    </citation>
    <scope>NUCLEOTIDE SEQUENCE [LARGE SCALE GENOMIC DNA]</scope>
    <source>
        <strain evidence="4 5">R-45370</strain>
    </source>
</reference>
<evidence type="ECO:0000256" key="1">
    <source>
        <dbReference type="SAM" id="Phobius"/>
    </source>
</evidence>
<keyword evidence="1" id="KW-0812">Transmembrane</keyword>
<keyword evidence="1" id="KW-0472">Membrane</keyword>
<dbReference type="RefSeq" id="WP_066988237.1">
    <property type="nucleotide sequence ID" value="NZ_LUUI01000170.1"/>
</dbReference>